<gene>
    <name evidence="3" type="ORF">B0I36DRAFT_436256</name>
</gene>
<dbReference type="InterPro" id="IPR052895">
    <property type="entry name" value="HetReg/Transcr_Mod"/>
</dbReference>
<organism evidence="3 4">
    <name type="scientific">Microdochium trichocladiopsis</name>
    <dbReference type="NCBI Taxonomy" id="1682393"/>
    <lineage>
        <taxon>Eukaryota</taxon>
        <taxon>Fungi</taxon>
        <taxon>Dikarya</taxon>
        <taxon>Ascomycota</taxon>
        <taxon>Pezizomycotina</taxon>
        <taxon>Sordariomycetes</taxon>
        <taxon>Xylariomycetidae</taxon>
        <taxon>Xylariales</taxon>
        <taxon>Microdochiaceae</taxon>
        <taxon>Microdochium</taxon>
    </lineage>
</organism>
<dbReference type="Pfam" id="PF26639">
    <property type="entry name" value="Het-6_barrel"/>
    <property type="match status" value="1"/>
</dbReference>
<evidence type="ECO:0000313" key="4">
    <source>
        <dbReference type="Proteomes" id="UP000756346"/>
    </source>
</evidence>
<dbReference type="InterPro" id="IPR010730">
    <property type="entry name" value="HET"/>
</dbReference>
<keyword evidence="4" id="KW-1185">Reference proteome</keyword>
<reference evidence="3" key="1">
    <citation type="journal article" date="2021" name="Nat. Commun.">
        <title>Genetic determinants of endophytism in the Arabidopsis root mycobiome.</title>
        <authorList>
            <person name="Mesny F."/>
            <person name="Miyauchi S."/>
            <person name="Thiergart T."/>
            <person name="Pickel B."/>
            <person name="Atanasova L."/>
            <person name="Karlsson M."/>
            <person name="Huettel B."/>
            <person name="Barry K.W."/>
            <person name="Haridas S."/>
            <person name="Chen C."/>
            <person name="Bauer D."/>
            <person name="Andreopoulos W."/>
            <person name="Pangilinan J."/>
            <person name="LaButti K."/>
            <person name="Riley R."/>
            <person name="Lipzen A."/>
            <person name="Clum A."/>
            <person name="Drula E."/>
            <person name="Henrissat B."/>
            <person name="Kohler A."/>
            <person name="Grigoriev I.V."/>
            <person name="Martin F.M."/>
            <person name="Hacquard S."/>
        </authorList>
    </citation>
    <scope>NUCLEOTIDE SEQUENCE</scope>
    <source>
        <strain evidence="3">MPI-CAGE-CH-0230</strain>
    </source>
</reference>
<dbReference type="GeneID" id="70192358"/>
<name>A0A9P9BIA9_9PEZI</name>
<dbReference type="EMBL" id="JAGTJQ010000013">
    <property type="protein sequence ID" value="KAH7014175.1"/>
    <property type="molecule type" value="Genomic_DNA"/>
</dbReference>
<dbReference type="AlphaFoldDB" id="A0A9P9BIA9"/>
<dbReference type="Proteomes" id="UP000756346">
    <property type="component" value="Unassembled WGS sequence"/>
</dbReference>
<accession>A0A9P9BIA9</accession>
<evidence type="ECO:0000256" key="1">
    <source>
        <dbReference type="SAM" id="MobiDB-lite"/>
    </source>
</evidence>
<proteinExistence type="predicted"/>
<feature type="region of interest" description="Disordered" evidence="1">
    <location>
        <begin position="591"/>
        <end position="630"/>
    </location>
</feature>
<dbReference type="Pfam" id="PF06985">
    <property type="entry name" value="HET"/>
    <property type="match status" value="1"/>
</dbReference>
<feature type="compositionally biased region" description="Polar residues" evidence="1">
    <location>
        <begin position="602"/>
        <end position="620"/>
    </location>
</feature>
<feature type="domain" description="Heterokaryon incompatibility" evidence="2">
    <location>
        <begin position="57"/>
        <end position="226"/>
    </location>
</feature>
<comment type="caution">
    <text evidence="3">The sequence shown here is derived from an EMBL/GenBank/DDBJ whole genome shotgun (WGS) entry which is preliminary data.</text>
</comment>
<dbReference type="PANTHER" id="PTHR24148:SF64">
    <property type="entry name" value="HETEROKARYON INCOMPATIBILITY DOMAIN-CONTAINING PROTEIN"/>
    <property type="match status" value="1"/>
</dbReference>
<evidence type="ECO:0000259" key="2">
    <source>
        <dbReference type="Pfam" id="PF06985"/>
    </source>
</evidence>
<dbReference type="PANTHER" id="PTHR24148">
    <property type="entry name" value="ANKYRIN REPEAT DOMAIN-CONTAINING PROTEIN 39 HOMOLOG-RELATED"/>
    <property type="match status" value="1"/>
</dbReference>
<dbReference type="RefSeq" id="XP_046005142.1">
    <property type="nucleotide sequence ID" value="XM_046162812.1"/>
</dbReference>
<evidence type="ECO:0000313" key="3">
    <source>
        <dbReference type="EMBL" id="KAH7014175.1"/>
    </source>
</evidence>
<sequence length="741" mass="82428">MSLPQYQYRPLLPRQIRVLSLSPGARDGALTGELEVVNLDDVNGAGNQDTASQTHAFEALSYVWGIDIKSHVLEVSGTSIAITASLNSALTRIRYSDRPRIVWADAVCINQGDISEKEEQIPLMGQIFSSATRVIADLGEASADSDAALDLIDRCWRADICSGLDATAYGRSLSRLEITKFLFLAPDAIDDAWADLEQPPPEAEEWNMVGEFLQRPWFSRLWIVQEFVLARDVVFICGTRQIDWRHFLAFSVDSNNESTWVVTWALAGRNTEYMRDMEAVNRMCHHRALRLLQATSDGRELLASLDLPRYKQWRSPSWVDLLAGYGDFKCTIARDRYFALLGVAADDHMAEHPQLKADYTTPDTEWARAMGKFILQLPDGPKAFMRSGLATMQDNFELPSWMQTFDPASSRPVLELCELVEVSSAAWDGSSFWVKSVPASPGDIVVRGYKIDKILHRPPPSDLREANHHETVVDAAWAYMFRHADRALGFFLKYLDDTSQQGFVSALAWSSLEAMVRALVTNQDPSMATFTLPADVRTLVLGCLFMLVGMDLPSQVAQRVKPWLLETLETEYGYLAADIRDRLVIGFDRGNEAVPDEERDSSSGTSAEPASNYDGPTTYSGGLAADEDSASKQSTSTSSRLLFEVLQAKALQSAGSHIGLAAYLALDPAVTTQGIFCTVPRCAEVDDEVWIISGCRLPVLLRRSRERDGVYRLVGTCYADGIMNGEATMRDDFAWQDVLLY</sequence>
<protein>
    <submittedName>
        <fullName evidence="3">Heterokaryon incompatibility protein-domain-containing protein</fullName>
    </submittedName>
</protein>
<dbReference type="OrthoDB" id="1262810at2759"/>